<keyword evidence="2" id="KW-1185">Reference proteome</keyword>
<protein>
    <submittedName>
        <fullName evidence="1">Uncharacterized protein</fullName>
    </submittedName>
</protein>
<proteinExistence type="predicted"/>
<dbReference type="VEuPathDB" id="FungiDB:RhiirA1_477728"/>
<organism evidence="1 2">
    <name type="scientific">Rhizophagus irregularis</name>
    <dbReference type="NCBI Taxonomy" id="588596"/>
    <lineage>
        <taxon>Eukaryota</taxon>
        <taxon>Fungi</taxon>
        <taxon>Fungi incertae sedis</taxon>
        <taxon>Mucoromycota</taxon>
        <taxon>Glomeromycotina</taxon>
        <taxon>Glomeromycetes</taxon>
        <taxon>Glomerales</taxon>
        <taxon>Glomeraceae</taxon>
        <taxon>Rhizophagus</taxon>
    </lineage>
</organism>
<reference evidence="1 2" key="1">
    <citation type="submission" date="2015-10" db="EMBL/GenBank/DDBJ databases">
        <title>Genome analyses suggest a sexual origin of heterokaryosis in a supposedly ancient asexual fungus.</title>
        <authorList>
            <person name="Ropars J."/>
            <person name="Sedzielewska K."/>
            <person name="Noel J."/>
            <person name="Charron P."/>
            <person name="Farinelli L."/>
            <person name="Marton T."/>
            <person name="Kruger M."/>
            <person name="Pelin A."/>
            <person name="Brachmann A."/>
            <person name="Corradi N."/>
        </authorList>
    </citation>
    <scope>NUCLEOTIDE SEQUENCE [LARGE SCALE GENOMIC DNA]</scope>
    <source>
        <strain evidence="1 2">A4</strain>
    </source>
</reference>
<evidence type="ECO:0000313" key="2">
    <source>
        <dbReference type="Proteomes" id="UP000234323"/>
    </source>
</evidence>
<gene>
    <name evidence="1" type="ORF">RhiirA4_462903</name>
</gene>
<dbReference type="AlphaFoldDB" id="A0A2I1GM43"/>
<accession>A0A2I1GM43</accession>
<sequence length="88" mass="10124">MDFNYIPSIEAIYSINMNILPLTNNHAIIIYVKSNNGIKKKYSVMINYSNKSINEIYLENANGFVEYNIVLYKGFINIEKPDKEGIAI</sequence>
<evidence type="ECO:0000313" key="1">
    <source>
        <dbReference type="EMBL" id="PKY47624.1"/>
    </source>
</evidence>
<comment type="caution">
    <text evidence="1">The sequence shown here is derived from an EMBL/GenBank/DDBJ whole genome shotgun (WGS) entry which is preliminary data.</text>
</comment>
<dbReference type="EMBL" id="LLXI01000563">
    <property type="protein sequence ID" value="PKY47624.1"/>
    <property type="molecule type" value="Genomic_DNA"/>
</dbReference>
<dbReference type="Proteomes" id="UP000234323">
    <property type="component" value="Unassembled WGS sequence"/>
</dbReference>
<name>A0A2I1GM43_9GLOM</name>